<dbReference type="AlphaFoldDB" id="A0A161U9S8"/>
<organism evidence="2 3">
    <name type="scientific">Myroides marinus</name>
    <dbReference type="NCBI Taxonomy" id="703342"/>
    <lineage>
        <taxon>Bacteria</taxon>
        <taxon>Pseudomonadati</taxon>
        <taxon>Bacteroidota</taxon>
        <taxon>Flavobacteriia</taxon>
        <taxon>Flavobacteriales</taxon>
        <taxon>Flavobacteriaceae</taxon>
        <taxon>Myroides</taxon>
    </lineage>
</organism>
<feature type="signal peptide" evidence="1">
    <location>
        <begin position="1"/>
        <end position="25"/>
    </location>
</feature>
<evidence type="ECO:0000256" key="1">
    <source>
        <dbReference type="SAM" id="SignalP"/>
    </source>
</evidence>
<accession>A0A161U9S8</accession>
<gene>
    <name evidence="2" type="ORF">AV926_06565</name>
</gene>
<sequence length="321" mass="35890">MKTTKLKLSLLATLCLSAITFYSCSSDDSPAAEELVDSISYTYSDVTKVLDFRPAPGQFVNELPKYEEGDTQEIMNQKALKAISGNKLSMVSLGGFGGYIVMGFDQTIKNIDGRRDFIVLGNAFKNSSEPGIIMVAHDKNKNGKPDEDEWYEIKGSEYSNAKTIHNYEMTFYKPSADLDAKEEGFDEYVKYKNNQGKEGYKPKNIYHKQSYYPLWIKETSLTFKGAKLPNNATDTSGKGANWILPEYEYGYADNQVNSHIDAAIDINWAVDKNGKSVQLPGVDFIKVYTAMDQEAGWLGETSTEVSGVIDLHKAKFKVPTR</sequence>
<evidence type="ECO:0000313" key="3">
    <source>
        <dbReference type="Proteomes" id="UP000076630"/>
    </source>
</evidence>
<dbReference type="PROSITE" id="PS51257">
    <property type="entry name" value="PROKAR_LIPOPROTEIN"/>
    <property type="match status" value="1"/>
</dbReference>
<reference evidence="2 3" key="1">
    <citation type="submission" date="2016-01" db="EMBL/GenBank/DDBJ databases">
        <title>Whole genome sequencing of Myroides marinus L41.</title>
        <authorList>
            <person name="Hong K.W."/>
        </authorList>
    </citation>
    <scope>NUCLEOTIDE SEQUENCE [LARGE SCALE GENOMIC DNA]</scope>
    <source>
        <strain evidence="2 3">L41</strain>
    </source>
</reference>
<keyword evidence="1" id="KW-0732">Signal</keyword>
<protein>
    <submittedName>
        <fullName evidence="2">PKD domain-containing protein</fullName>
    </submittedName>
</protein>
<name>A0A161U9S8_9FLAO</name>
<evidence type="ECO:0000313" key="2">
    <source>
        <dbReference type="EMBL" id="KZE82766.1"/>
    </source>
</evidence>
<comment type="caution">
    <text evidence="2">The sequence shown here is derived from an EMBL/GenBank/DDBJ whole genome shotgun (WGS) entry which is preliminary data.</text>
</comment>
<dbReference type="RefSeq" id="WP_038987215.1">
    <property type="nucleotide sequence ID" value="NZ_JWJO01000043.1"/>
</dbReference>
<feature type="chain" id="PRO_5007828277" evidence="1">
    <location>
        <begin position="26"/>
        <end position="321"/>
    </location>
</feature>
<dbReference type="OrthoDB" id="975810at2"/>
<keyword evidence="3" id="KW-1185">Reference proteome</keyword>
<dbReference type="EMBL" id="LQNU01000043">
    <property type="protein sequence ID" value="KZE82766.1"/>
    <property type="molecule type" value="Genomic_DNA"/>
</dbReference>
<dbReference type="Proteomes" id="UP000076630">
    <property type="component" value="Unassembled WGS sequence"/>
</dbReference>
<proteinExistence type="predicted"/>